<dbReference type="InterPro" id="IPR053136">
    <property type="entry name" value="UTP_pyrophosphatase-like"/>
</dbReference>
<reference evidence="2" key="1">
    <citation type="submission" date="2020-12" db="EMBL/GenBank/DDBJ databases">
        <title>Bacterial taxonomy.</title>
        <authorList>
            <person name="Pan X."/>
        </authorList>
    </citation>
    <scope>NUCLEOTIDE SEQUENCE</scope>
    <source>
        <strain evidence="2">KCTC 52957</strain>
    </source>
</reference>
<dbReference type="RefSeq" id="WP_198915473.1">
    <property type="nucleotide sequence ID" value="NZ_JAEKPD010000005.1"/>
</dbReference>
<dbReference type="EMBL" id="JAEKPD010000005">
    <property type="protein sequence ID" value="MBJ3762307.1"/>
    <property type="molecule type" value="Genomic_DNA"/>
</dbReference>
<dbReference type="Proteomes" id="UP000642488">
    <property type="component" value="Unassembled WGS sequence"/>
</dbReference>
<dbReference type="CDD" id="cd07344">
    <property type="entry name" value="M48_yhfN_like"/>
    <property type="match status" value="1"/>
</dbReference>
<evidence type="ECO:0000313" key="2">
    <source>
        <dbReference type="EMBL" id="MBJ3762307.1"/>
    </source>
</evidence>
<dbReference type="AlphaFoldDB" id="A0A934ID78"/>
<evidence type="ECO:0000259" key="1">
    <source>
        <dbReference type="Pfam" id="PF01863"/>
    </source>
</evidence>
<gene>
    <name evidence="2" type="ORF">ILP92_06070</name>
</gene>
<name>A0A934ID78_9RHOB</name>
<keyword evidence="3" id="KW-1185">Reference proteome</keyword>
<comment type="caution">
    <text evidence="2">The sequence shown here is derived from an EMBL/GenBank/DDBJ whole genome shotgun (WGS) entry which is preliminary data.</text>
</comment>
<accession>A0A934ID78</accession>
<dbReference type="InterPro" id="IPR002725">
    <property type="entry name" value="YgjP-like_metallopeptidase"/>
</dbReference>
<proteinExistence type="predicted"/>
<evidence type="ECO:0000313" key="3">
    <source>
        <dbReference type="Proteomes" id="UP000642488"/>
    </source>
</evidence>
<feature type="domain" description="YgjP-like metallopeptidase" evidence="1">
    <location>
        <begin position="28"/>
        <end position="220"/>
    </location>
</feature>
<sequence length="230" mass="24987">MGQARESCKTLPGDPPVELVLRRSARARRITLRVSSLDGRVTLSLPRGVSERAGLAFAEERSDWIRSHLSKRAPGRGVALGGVVPVLGAPREVVEGAPGLGPDVLRVRAARPVGPQVQAVVKEAARGALVAASGRYAAAIGRVPGRITLRDTRSRWGSCSWQGNLNYSWRLALAPFDVLDYVAAHEVAHLAHMDHSPAFWSVVTRLCPDWKAHRAWLRTHGGDLHAWQFG</sequence>
<organism evidence="2 3">
    <name type="scientific">Palleronia pontilimi</name>
    <dbReference type="NCBI Taxonomy" id="1964209"/>
    <lineage>
        <taxon>Bacteria</taxon>
        <taxon>Pseudomonadati</taxon>
        <taxon>Pseudomonadota</taxon>
        <taxon>Alphaproteobacteria</taxon>
        <taxon>Rhodobacterales</taxon>
        <taxon>Roseobacteraceae</taxon>
        <taxon>Palleronia</taxon>
    </lineage>
</organism>
<protein>
    <submittedName>
        <fullName evidence="2">M48 family metallopeptidase</fullName>
    </submittedName>
</protein>
<dbReference type="PANTHER" id="PTHR30399:SF1">
    <property type="entry name" value="UTP PYROPHOSPHATASE"/>
    <property type="match status" value="1"/>
</dbReference>
<dbReference type="Pfam" id="PF01863">
    <property type="entry name" value="YgjP-like"/>
    <property type="match status" value="1"/>
</dbReference>
<dbReference type="Gene3D" id="3.30.2010.10">
    <property type="entry name" value="Metalloproteases ('zincins'), catalytic domain"/>
    <property type="match status" value="1"/>
</dbReference>
<dbReference type="PANTHER" id="PTHR30399">
    <property type="entry name" value="UNCHARACTERIZED PROTEIN YGJP"/>
    <property type="match status" value="1"/>
</dbReference>